<organism evidence="3 4">
    <name type="scientific">Bombella mellum</name>
    <dbReference type="NCBI Taxonomy" id="2039288"/>
    <lineage>
        <taxon>Bacteria</taxon>
        <taxon>Pseudomonadati</taxon>
        <taxon>Pseudomonadota</taxon>
        <taxon>Alphaproteobacteria</taxon>
        <taxon>Acetobacterales</taxon>
        <taxon>Acetobacteraceae</taxon>
        <taxon>Bombella</taxon>
    </lineage>
</organism>
<dbReference type="InterPro" id="IPR036365">
    <property type="entry name" value="PGBD-like_sf"/>
</dbReference>
<dbReference type="Proteomes" id="UP000765338">
    <property type="component" value="Unassembled WGS sequence"/>
</dbReference>
<proteinExistence type="predicted"/>
<accession>A0ABR5ZU18</accession>
<feature type="compositionally biased region" description="Low complexity" evidence="1">
    <location>
        <begin position="340"/>
        <end position="349"/>
    </location>
</feature>
<dbReference type="InterPro" id="IPR002477">
    <property type="entry name" value="Peptidoglycan-bd-like"/>
</dbReference>
<feature type="domain" description="Peptidoglycan binding-like" evidence="2">
    <location>
        <begin position="275"/>
        <end position="328"/>
    </location>
</feature>
<keyword evidence="4" id="KW-1185">Reference proteome</keyword>
<dbReference type="EMBL" id="PDLY01000004">
    <property type="protein sequence ID" value="MBA5727817.1"/>
    <property type="molecule type" value="Genomic_DNA"/>
</dbReference>
<evidence type="ECO:0000259" key="2">
    <source>
        <dbReference type="Pfam" id="PF01471"/>
    </source>
</evidence>
<protein>
    <recommendedName>
        <fullName evidence="2">Peptidoglycan binding-like domain-containing protein</fullName>
    </recommendedName>
</protein>
<dbReference type="InterPro" id="IPR023346">
    <property type="entry name" value="Lysozyme-like_dom_sf"/>
</dbReference>
<feature type="region of interest" description="Disordered" evidence="1">
    <location>
        <begin position="340"/>
        <end position="395"/>
    </location>
</feature>
<evidence type="ECO:0000256" key="1">
    <source>
        <dbReference type="SAM" id="MobiDB-lite"/>
    </source>
</evidence>
<feature type="domain" description="Peptidoglycan binding-like" evidence="2">
    <location>
        <begin position="428"/>
        <end position="488"/>
    </location>
</feature>
<feature type="compositionally biased region" description="Polar residues" evidence="1">
    <location>
        <begin position="372"/>
        <end position="388"/>
    </location>
</feature>
<dbReference type="SUPFAM" id="SSF47090">
    <property type="entry name" value="PGBD-like"/>
    <property type="match status" value="2"/>
</dbReference>
<gene>
    <name evidence="3" type="ORF">CPA56_07470</name>
</gene>
<dbReference type="RefSeq" id="WP_229707541.1">
    <property type="nucleotide sequence ID" value="NZ_PDLY01000004.1"/>
</dbReference>
<dbReference type="Gene3D" id="1.10.530.10">
    <property type="match status" value="1"/>
</dbReference>
<dbReference type="Pfam" id="PF01471">
    <property type="entry name" value="PG_binding_1"/>
    <property type="match status" value="2"/>
</dbReference>
<dbReference type="SUPFAM" id="SSF53955">
    <property type="entry name" value="Lysozyme-like"/>
    <property type="match status" value="1"/>
</dbReference>
<dbReference type="InterPro" id="IPR036366">
    <property type="entry name" value="PGBDSf"/>
</dbReference>
<feature type="region of interest" description="Disordered" evidence="1">
    <location>
        <begin position="544"/>
        <end position="566"/>
    </location>
</feature>
<sequence>MSLRNGRHQSLESSSSLQNLTGKQRAYADLVMIRFFEEFKREGADLNALSKDTSEGRSLRNLLSNYMAQADVETQHFTKMEENLAYFYRNDREEERFLDKCEKYDRAHHVPRTFVDLDHHRRQIRTVEDVDDFNKISPDAKGDFLYDHRMKNKEGEGHLYKGRGHYQITGHDNYETIGKKLGIDLLKYPELAANPRIAAETAVEYLKGRQHGKLLVDAAMDSENLTRTVNGGRNAIDQRVIRAREWDTAIKNGYTPRPVSEEVVPPTVFSRSPKEDITRLQEKLNIAGYDVAVDGLYDARTRAAVTKLQEANGLTPHGVADSDTLSRLDVLCRARQTQTASTTAEAAQSVRAAEHSVHPAENEVRRAEASPALQTQASPHVTAPSHSEASPHPQVEPLRHEAVHEMSHAVGRESSRMTVPLLKEGSHGDRVSDVQHELNALHYTGRDGRELSVDGKFGPLTKYGVEEFQRDNGLKVDGLVGSQTRQVLDDAYRARQAQTVESILLPEKTVRTSEMSSVSDTGMYWQNLLHKVQASPGADVQQRQTSIQGQTQEFEQTQSRGWSMRM</sequence>
<dbReference type="Gene3D" id="1.10.101.10">
    <property type="entry name" value="PGBD-like superfamily/PGBD"/>
    <property type="match status" value="2"/>
</dbReference>
<name>A0ABR5ZU18_9PROT</name>
<feature type="compositionally biased region" description="Polar residues" evidence="1">
    <location>
        <begin position="553"/>
        <end position="566"/>
    </location>
</feature>
<reference evidence="3 4" key="1">
    <citation type="submission" date="2017-10" db="EMBL/GenBank/DDBJ databases">
        <authorList>
            <person name="Jakob F."/>
        </authorList>
    </citation>
    <scope>NUCLEOTIDE SEQUENCE [LARGE SCALE GENOMIC DNA]</scope>
    <source>
        <strain evidence="3 4">TMW 2.1889</strain>
    </source>
</reference>
<evidence type="ECO:0000313" key="3">
    <source>
        <dbReference type="EMBL" id="MBA5727817.1"/>
    </source>
</evidence>
<evidence type="ECO:0000313" key="4">
    <source>
        <dbReference type="Proteomes" id="UP000765338"/>
    </source>
</evidence>
<comment type="caution">
    <text evidence="3">The sequence shown here is derived from an EMBL/GenBank/DDBJ whole genome shotgun (WGS) entry which is preliminary data.</text>
</comment>
<feature type="compositionally biased region" description="Basic and acidic residues" evidence="1">
    <location>
        <begin position="352"/>
        <end position="368"/>
    </location>
</feature>